<feature type="region of interest" description="Disordered" evidence="1">
    <location>
        <begin position="47"/>
        <end position="80"/>
    </location>
</feature>
<dbReference type="HOGENOM" id="CLU_1396282_0_0_1"/>
<evidence type="ECO:0000313" key="2">
    <source>
        <dbReference type="EMBL" id="EME38086.1"/>
    </source>
</evidence>
<feature type="compositionally biased region" description="Basic residues" evidence="1">
    <location>
        <begin position="184"/>
        <end position="195"/>
    </location>
</feature>
<gene>
    <name evidence="2" type="ORF">DOTSEDRAFT_39627</name>
</gene>
<reference evidence="2 3" key="2">
    <citation type="journal article" date="2012" name="PLoS Pathog.">
        <title>Diverse lifestyles and strategies of plant pathogenesis encoded in the genomes of eighteen Dothideomycetes fungi.</title>
        <authorList>
            <person name="Ohm R.A."/>
            <person name="Feau N."/>
            <person name="Henrissat B."/>
            <person name="Schoch C.L."/>
            <person name="Horwitz B.A."/>
            <person name="Barry K.W."/>
            <person name="Condon B.J."/>
            <person name="Copeland A.C."/>
            <person name="Dhillon B."/>
            <person name="Glaser F."/>
            <person name="Hesse C.N."/>
            <person name="Kosti I."/>
            <person name="LaButti K."/>
            <person name="Lindquist E.A."/>
            <person name="Lucas S."/>
            <person name="Salamov A.A."/>
            <person name="Bradshaw R.E."/>
            <person name="Ciuffetti L."/>
            <person name="Hamelin R.C."/>
            <person name="Kema G.H.J."/>
            <person name="Lawrence C."/>
            <person name="Scott J.A."/>
            <person name="Spatafora J.W."/>
            <person name="Turgeon B.G."/>
            <person name="de Wit P.J.G.M."/>
            <person name="Zhong S."/>
            <person name="Goodwin S.B."/>
            <person name="Grigoriev I.V."/>
        </authorList>
    </citation>
    <scope>NUCLEOTIDE SEQUENCE [LARGE SCALE GENOMIC DNA]</scope>
    <source>
        <strain evidence="3">NZE10 / CBS 128990</strain>
    </source>
</reference>
<reference evidence="3" key="1">
    <citation type="journal article" date="2012" name="PLoS Genet.">
        <title>The genomes of the fungal plant pathogens Cladosporium fulvum and Dothistroma septosporum reveal adaptation to different hosts and lifestyles but also signatures of common ancestry.</title>
        <authorList>
            <person name="de Wit P.J.G.M."/>
            <person name="van der Burgt A."/>
            <person name="Oekmen B."/>
            <person name="Stergiopoulos I."/>
            <person name="Abd-Elsalam K.A."/>
            <person name="Aerts A.L."/>
            <person name="Bahkali A.H."/>
            <person name="Beenen H.G."/>
            <person name="Chettri P."/>
            <person name="Cox M.P."/>
            <person name="Datema E."/>
            <person name="de Vries R.P."/>
            <person name="Dhillon B."/>
            <person name="Ganley A.R."/>
            <person name="Griffiths S.A."/>
            <person name="Guo Y."/>
            <person name="Hamelin R.C."/>
            <person name="Henrissat B."/>
            <person name="Kabir M.S."/>
            <person name="Jashni M.K."/>
            <person name="Kema G."/>
            <person name="Klaubauf S."/>
            <person name="Lapidus A."/>
            <person name="Levasseur A."/>
            <person name="Lindquist E."/>
            <person name="Mehrabi R."/>
            <person name="Ohm R.A."/>
            <person name="Owen T.J."/>
            <person name="Salamov A."/>
            <person name="Schwelm A."/>
            <person name="Schijlen E."/>
            <person name="Sun H."/>
            <person name="van den Burg H.A."/>
            <person name="van Ham R.C.H.J."/>
            <person name="Zhang S."/>
            <person name="Goodwin S.B."/>
            <person name="Grigoriev I.V."/>
            <person name="Collemare J."/>
            <person name="Bradshaw R.E."/>
        </authorList>
    </citation>
    <scope>NUCLEOTIDE SEQUENCE [LARGE SCALE GENOMIC DNA]</scope>
    <source>
        <strain evidence="3">NZE10 / CBS 128990</strain>
    </source>
</reference>
<organism evidence="2 3">
    <name type="scientific">Dothistroma septosporum (strain NZE10 / CBS 128990)</name>
    <name type="common">Red band needle blight fungus</name>
    <name type="synonym">Mycosphaerella pini</name>
    <dbReference type="NCBI Taxonomy" id="675120"/>
    <lineage>
        <taxon>Eukaryota</taxon>
        <taxon>Fungi</taxon>
        <taxon>Dikarya</taxon>
        <taxon>Ascomycota</taxon>
        <taxon>Pezizomycotina</taxon>
        <taxon>Dothideomycetes</taxon>
        <taxon>Dothideomycetidae</taxon>
        <taxon>Mycosphaerellales</taxon>
        <taxon>Mycosphaerellaceae</taxon>
        <taxon>Dothistroma</taxon>
    </lineage>
</organism>
<keyword evidence="3" id="KW-1185">Reference proteome</keyword>
<dbReference type="Proteomes" id="UP000016933">
    <property type="component" value="Unassembled WGS sequence"/>
</dbReference>
<protein>
    <submittedName>
        <fullName evidence="2">Uncharacterized protein</fullName>
    </submittedName>
</protein>
<proteinExistence type="predicted"/>
<feature type="region of interest" description="Disordered" evidence="1">
    <location>
        <begin position="111"/>
        <end position="195"/>
    </location>
</feature>
<dbReference type="EMBL" id="KB446548">
    <property type="protein sequence ID" value="EME38086.1"/>
    <property type="molecule type" value="Genomic_DNA"/>
</dbReference>
<feature type="compositionally biased region" description="Acidic residues" evidence="1">
    <location>
        <begin position="111"/>
        <end position="123"/>
    </location>
</feature>
<feature type="compositionally biased region" description="Basic and acidic residues" evidence="1">
    <location>
        <begin position="161"/>
        <end position="183"/>
    </location>
</feature>
<evidence type="ECO:0000313" key="3">
    <source>
        <dbReference type="Proteomes" id="UP000016933"/>
    </source>
</evidence>
<sequence length="195" mass="20997">MADFDDNLWLATYKMGRTNLNRHGPGQPSANTAVLAAANGLRKMKLDGTPSVAEDSGPGQPIINNAGDLGTDDPQVSDETHAQDLRDLEKMLAGAEEEFVLAGERAVEIEGEGGEEAVGEGEECGAVNGSGELVLVGERGKKREQAGSATRKHRLPAPGFSRKEWGEMEGSERHRAWKAEGEKKKKRKHAWRLGA</sequence>
<name>M2XG88_DOTSN</name>
<dbReference type="AlphaFoldDB" id="M2XG88"/>
<dbReference type="OrthoDB" id="10656062at2759"/>
<evidence type="ECO:0000256" key="1">
    <source>
        <dbReference type="SAM" id="MobiDB-lite"/>
    </source>
</evidence>
<accession>M2XG88</accession>